<dbReference type="Gene3D" id="3.30.70.1430">
    <property type="entry name" value="Multidrug efflux transporter AcrB pore domain"/>
    <property type="match status" value="2"/>
</dbReference>
<dbReference type="Gene3D" id="1.20.1640.10">
    <property type="entry name" value="Multidrug efflux transporter AcrB transmembrane domain"/>
    <property type="match status" value="2"/>
</dbReference>
<accession>A0ABN8X741</accession>
<dbReference type="Proteomes" id="UP001162030">
    <property type="component" value="Chromosome"/>
</dbReference>
<dbReference type="Gene3D" id="3.30.70.1320">
    <property type="entry name" value="Multidrug efflux transporter AcrB pore domain like"/>
    <property type="match status" value="1"/>
</dbReference>
<reference evidence="2 3" key="1">
    <citation type="submission" date="2023-03" db="EMBL/GenBank/DDBJ databases">
        <authorList>
            <person name="Pearce D."/>
        </authorList>
    </citation>
    <scope>NUCLEOTIDE SEQUENCE [LARGE SCALE GENOMIC DNA]</scope>
    <source>
        <strain evidence="2">Msz</strain>
    </source>
</reference>
<keyword evidence="1" id="KW-0472">Membrane</keyword>
<feature type="transmembrane region" description="Helical" evidence="1">
    <location>
        <begin position="337"/>
        <end position="356"/>
    </location>
</feature>
<name>A0ABN8X741_9GAMM</name>
<keyword evidence="1" id="KW-0812">Transmembrane</keyword>
<dbReference type="SUPFAM" id="SSF82693">
    <property type="entry name" value="Multidrug efflux transporter AcrB pore domain, PN1, PN2, PC1 and PC2 subdomains"/>
    <property type="match status" value="3"/>
</dbReference>
<evidence type="ECO:0000256" key="1">
    <source>
        <dbReference type="SAM" id="Phobius"/>
    </source>
</evidence>
<sequence>MLSAIIRFAVHRRGVILALALVLLVYGALRFDQANLDIFPEFSAPRIVIQTEAPGLTAEQTETLVTSRIERQLAGLVGLESVRSESIQGLSAVTAVFAEGTDIYRDRQLVGERLSMLSGQLPAGAGPPVMVPLSSSSATILTIGLTSPTRSLMELRDLVDWTIVPRLLAVPGVADVNVFGGEIRQLQIQIDPDKLRRYGLAVADVVLAAREATGMPGAGFVENDNQRISLNIIGLPAAEETLKHVVLLRRNGANITMADVATVATAPKPPIGTAAVGGKTGIVMMAIGQYGANTLNVSRKLEEVLAEFQQILARQGIELHPRLFRPADYIERSLQSLAIHLAVGGFLVILVLYAFLFDWRTAFISAFAIPLSLVAALVTLLNLGVNLNIMILGGLAIALGEVVDDAIIDTENIFRRLRENRRRANPRSVFRVIYEASMEVRSSVVYASFIVVLVFVPLLTLGGIAGRLFAPLGYAYILAILMSLLVALTVTPALCYILLKNSRTDETPPLIRWLQPRYAALLKSTARRPKAAMWISAVICGLALLSLTNLGGEFLPRLREGHFIVHTTALPGTSLNESLRIGGQLTRQFLQIPEVESVSQWAGRAERGADTYGSHYSEYEVRLKPLSGKDQQSVLDRLRRILGDFPGILFEANTFLTERVDETISGYTAPVVVNLYGTDLDQLDRKAREVANLIRTIPGAVDIQLRSPPNTPQLQIRLKLYDLAGYGLRPLEVADALQTALQGRVVGSYYLDNRAYEVAVILPSELRRHPESVARIPLRTADGLIVELGQIADIRQVSGRYNILHKDGQRVQTVTANVAGRDPASFMHELRRRTLDSIDFPPEIYPEFTGAAVEQGKARWELTAYALLSGVGVMVLIFLAVDSVRHTLLTLVNLPFSLAGGIAAAFLTGGTLSIGSMVGFVTLFGITVRNAIMLISHYRHLVELENKPWNLDTAIQGAQERLPSILMTALVTALAMLPIAIDSDNPGREIMGPMAAIIIGGLVSSTILNLLLMPTILLEFGRFENVRRGADGSGPE</sequence>
<keyword evidence="1" id="KW-1133">Transmembrane helix</keyword>
<proteinExistence type="predicted"/>
<dbReference type="InterPro" id="IPR001036">
    <property type="entry name" value="Acrflvin-R"/>
</dbReference>
<dbReference type="PANTHER" id="PTHR32063:SF4">
    <property type="entry name" value="SLR6043 PROTEIN"/>
    <property type="match status" value="1"/>
</dbReference>
<feature type="transmembrane region" description="Helical" evidence="1">
    <location>
        <begin position="862"/>
        <end position="881"/>
    </location>
</feature>
<dbReference type="InterPro" id="IPR027463">
    <property type="entry name" value="AcrB_DN_DC_subdom"/>
</dbReference>
<gene>
    <name evidence="2" type="ORF">MSZNOR_1977</name>
</gene>
<dbReference type="EMBL" id="OX458333">
    <property type="protein sequence ID" value="CAI8821874.1"/>
    <property type="molecule type" value="Genomic_DNA"/>
</dbReference>
<feature type="transmembrane region" description="Helical" evidence="1">
    <location>
        <begin position="444"/>
        <end position="469"/>
    </location>
</feature>
<organism evidence="2 3">
    <name type="scientific">Methylocaldum szegediense</name>
    <dbReference type="NCBI Taxonomy" id="73780"/>
    <lineage>
        <taxon>Bacteria</taxon>
        <taxon>Pseudomonadati</taxon>
        <taxon>Pseudomonadota</taxon>
        <taxon>Gammaproteobacteria</taxon>
        <taxon>Methylococcales</taxon>
        <taxon>Methylococcaceae</taxon>
        <taxon>Methylocaldum</taxon>
    </lineage>
</organism>
<evidence type="ECO:0000313" key="3">
    <source>
        <dbReference type="Proteomes" id="UP001162030"/>
    </source>
</evidence>
<dbReference type="Gene3D" id="3.30.2090.10">
    <property type="entry name" value="Multidrug efflux transporter AcrB TolC docking domain, DN and DC subdomains"/>
    <property type="match status" value="2"/>
</dbReference>
<dbReference type="PRINTS" id="PR00702">
    <property type="entry name" value="ACRIFLAVINRP"/>
</dbReference>
<feature type="transmembrane region" description="Helical" evidence="1">
    <location>
        <begin position="913"/>
        <end position="932"/>
    </location>
</feature>
<dbReference type="RefSeq" id="WP_317963923.1">
    <property type="nucleotide sequence ID" value="NZ_OX458333.1"/>
</dbReference>
<feature type="transmembrane region" description="Helical" evidence="1">
    <location>
        <begin position="475"/>
        <end position="499"/>
    </location>
</feature>
<feature type="transmembrane region" description="Helical" evidence="1">
    <location>
        <begin position="888"/>
        <end position="907"/>
    </location>
</feature>
<keyword evidence="3" id="KW-1185">Reference proteome</keyword>
<feature type="transmembrane region" description="Helical" evidence="1">
    <location>
        <begin position="531"/>
        <end position="550"/>
    </location>
</feature>
<dbReference type="Pfam" id="PF00873">
    <property type="entry name" value="ACR_tran"/>
    <property type="match status" value="1"/>
</dbReference>
<dbReference type="SUPFAM" id="SSF82866">
    <property type="entry name" value="Multidrug efflux transporter AcrB transmembrane domain"/>
    <property type="match status" value="2"/>
</dbReference>
<evidence type="ECO:0000313" key="2">
    <source>
        <dbReference type="EMBL" id="CAI8821874.1"/>
    </source>
</evidence>
<feature type="transmembrane region" description="Helical" evidence="1">
    <location>
        <begin position="389"/>
        <end position="408"/>
    </location>
</feature>
<protein>
    <submittedName>
        <fullName evidence="2">CzcA family heavy metal efflux pump</fullName>
    </submittedName>
</protein>
<feature type="transmembrane region" description="Helical" evidence="1">
    <location>
        <begin position="962"/>
        <end position="981"/>
    </location>
</feature>
<dbReference type="Gene3D" id="3.30.70.1440">
    <property type="entry name" value="Multidrug efflux transporter AcrB pore domain"/>
    <property type="match status" value="1"/>
</dbReference>
<feature type="transmembrane region" description="Helical" evidence="1">
    <location>
        <begin position="363"/>
        <end position="383"/>
    </location>
</feature>
<dbReference type="PANTHER" id="PTHR32063">
    <property type="match status" value="1"/>
</dbReference>
<feature type="transmembrane region" description="Helical" evidence="1">
    <location>
        <begin position="993"/>
        <end position="1018"/>
    </location>
</feature>
<dbReference type="SUPFAM" id="SSF82714">
    <property type="entry name" value="Multidrug efflux transporter AcrB TolC docking domain, DN and DC subdomains"/>
    <property type="match status" value="2"/>
</dbReference>